<feature type="region of interest" description="Disordered" evidence="1">
    <location>
        <begin position="309"/>
        <end position="418"/>
    </location>
</feature>
<evidence type="ECO:0000256" key="1">
    <source>
        <dbReference type="SAM" id="MobiDB-lite"/>
    </source>
</evidence>
<organism evidence="3 4">
    <name type="scientific">Lentinula detonsa</name>
    <dbReference type="NCBI Taxonomy" id="2804962"/>
    <lineage>
        <taxon>Eukaryota</taxon>
        <taxon>Fungi</taxon>
        <taxon>Dikarya</taxon>
        <taxon>Basidiomycota</taxon>
        <taxon>Agaricomycotina</taxon>
        <taxon>Agaricomycetes</taxon>
        <taxon>Agaricomycetidae</taxon>
        <taxon>Agaricales</taxon>
        <taxon>Marasmiineae</taxon>
        <taxon>Omphalotaceae</taxon>
        <taxon>Lentinula</taxon>
    </lineage>
</organism>
<evidence type="ECO:0000313" key="3">
    <source>
        <dbReference type="EMBL" id="KAJ3740995.1"/>
    </source>
</evidence>
<keyword evidence="4" id="KW-1185">Reference proteome</keyword>
<feature type="transmembrane region" description="Helical" evidence="2">
    <location>
        <begin position="464"/>
        <end position="484"/>
    </location>
</feature>
<keyword evidence="2" id="KW-0472">Membrane</keyword>
<feature type="compositionally biased region" description="Polar residues" evidence="1">
    <location>
        <begin position="364"/>
        <end position="378"/>
    </location>
</feature>
<feature type="compositionally biased region" description="Polar residues" evidence="1">
    <location>
        <begin position="399"/>
        <end position="409"/>
    </location>
</feature>
<feature type="compositionally biased region" description="Low complexity" evidence="1">
    <location>
        <begin position="191"/>
        <end position="206"/>
    </location>
</feature>
<name>A0A9W8NU98_9AGAR</name>
<evidence type="ECO:0000313" key="4">
    <source>
        <dbReference type="Proteomes" id="UP001142393"/>
    </source>
</evidence>
<keyword evidence="2" id="KW-0812">Transmembrane</keyword>
<proteinExistence type="predicted"/>
<accession>A0A9W8NU98</accession>
<protein>
    <submittedName>
        <fullName evidence="3">Uncharacterized protein</fullName>
    </submittedName>
</protein>
<feature type="region of interest" description="Disordered" evidence="1">
    <location>
        <begin position="191"/>
        <end position="219"/>
    </location>
</feature>
<keyword evidence="2" id="KW-1133">Transmembrane helix</keyword>
<reference evidence="3 4" key="1">
    <citation type="journal article" date="2023" name="Proc. Natl. Acad. Sci. U.S.A.">
        <title>A global phylogenomic analysis of the shiitake genus Lentinula.</title>
        <authorList>
            <person name="Sierra-Patev S."/>
            <person name="Min B."/>
            <person name="Naranjo-Ortiz M."/>
            <person name="Looney B."/>
            <person name="Konkel Z."/>
            <person name="Slot J.C."/>
            <person name="Sakamoto Y."/>
            <person name="Steenwyk J.L."/>
            <person name="Rokas A."/>
            <person name="Carro J."/>
            <person name="Camarero S."/>
            <person name="Ferreira P."/>
            <person name="Molpeceres G."/>
            <person name="Ruiz-Duenas F.J."/>
            <person name="Serrano A."/>
            <person name="Henrissat B."/>
            <person name="Drula E."/>
            <person name="Hughes K.W."/>
            <person name="Mata J.L."/>
            <person name="Ishikawa N.K."/>
            <person name="Vargas-Isla R."/>
            <person name="Ushijima S."/>
            <person name="Smith C.A."/>
            <person name="Donoghue J."/>
            <person name="Ahrendt S."/>
            <person name="Andreopoulos W."/>
            <person name="He G."/>
            <person name="LaButti K."/>
            <person name="Lipzen A."/>
            <person name="Ng V."/>
            <person name="Riley R."/>
            <person name="Sandor L."/>
            <person name="Barry K."/>
            <person name="Martinez A.T."/>
            <person name="Xiao Y."/>
            <person name="Gibbons J.G."/>
            <person name="Terashima K."/>
            <person name="Grigoriev I.V."/>
            <person name="Hibbett D."/>
        </authorList>
    </citation>
    <scope>NUCLEOTIDE SEQUENCE [LARGE SCALE GENOMIC DNA]</scope>
    <source>
        <strain evidence="3 4">TFB7810</strain>
    </source>
</reference>
<feature type="compositionally biased region" description="Basic and acidic residues" evidence="1">
    <location>
        <begin position="386"/>
        <end position="397"/>
    </location>
</feature>
<sequence>MPVATSTMINTHSNPVYPTKTVNVINPVVSDAPSKESNVKRNRALDKVYHRAARAFLNRNVALTRELLETGFKSLESASSNLTSLRKWDILRITFDTMLYTSPPLSPGSQINKIPFLHDMLSKTPQSFVEDIYTRSLQLFLQSENNTGTVLPSQVLATLVYSSLKADAPDVGRRMIEDWLAGRGDTAELSSSWMSTSTSSTENSMSDGYDADGSMNGDSPSDGINTVDGGDGYSKILELYCLQVLPKLDQWEYATEFLKYESELDQEVRGNLKISLQSLHAQAIASRLPSSSTSPSASSFSSSLLTPLAPTMQRPFSPAPSTSSSSSSLSTTSTHTVVPATPRARPSVQGMSPSTNRILEERSSNGSDGTITPRQRTNGPHHRRTDSKGKGKQRDRTPLATSPPSSNINAHPLSPNALTPLSLPSMHFNSASQRRQDLSTFALIKASIEPYINHITGASSANKFASLMVIFVVVPVFSFLVRMLRRRSRLPKLSVTSGFGAGAASADLVRLRLQSANANSFAMGALGKILAKAWWEIIRVVLDTVKMGGSGLV</sequence>
<dbReference type="Proteomes" id="UP001142393">
    <property type="component" value="Unassembled WGS sequence"/>
</dbReference>
<dbReference type="EMBL" id="JANVFU010000013">
    <property type="protein sequence ID" value="KAJ3740995.1"/>
    <property type="molecule type" value="Genomic_DNA"/>
</dbReference>
<dbReference type="AlphaFoldDB" id="A0A9W8NU98"/>
<evidence type="ECO:0000256" key="2">
    <source>
        <dbReference type="SAM" id="Phobius"/>
    </source>
</evidence>
<gene>
    <name evidence="3" type="ORF">DFH05DRAFT_1508052</name>
</gene>
<feature type="compositionally biased region" description="Low complexity" evidence="1">
    <location>
        <begin position="321"/>
        <end position="334"/>
    </location>
</feature>
<comment type="caution">
    <text evidence="3">The sequence shown here is derived from an EMBL/GenBank/DDBJ whole genome shotgun (WGS) entry which is preliminary data.</text>
</comment>